<proteinExistence type="predicted"/>
<evidence type="ECO:0000313" key="1">
    <source>
        <dbReference type="EMBL" id="KAJ3559855.1"/>
    </source>
</evidence>
<evidence type="ECO:0000313" key="2">
    <source>
        <dbReference type="Proteomes" id="UP001148662"/>
    </source>
</evidence>
<name>A0ACC1TF77_9APHY</name>
<keyword evidence="2" id="KW-1185">Reference proteome</keyword>
<organism evidence="1 2">
    <name type="scientific">Phlebia brevispora</name>
    <dbReference type="NCBI Taxonomy" id="194682"/>
    <lineage>
        <taxon>Eukaryota</taxon>
        <taxon>Fungi</taxon>
        <taxon>Dikarya</taxon>
        <taxon>Basidiomycota</taxon>
        <taxon>Agaricomycotina</taxon>
        <taxon>Agaricomycetes</taxon>
        <taxon>Polyporales</taxon>
        <taxon>Meruliaceae</taxon>
        <taxon>Phlebia</taxon>
    </lineage>
</organism>
<reference evidence="1" key="1">
    <citation type="submission" date="2022-07" db="EMBL/GenBank/DDBJ databases">
        <title>Genome Sequence of Phlebia brevispora.</title>
        <authorList>
            <person name="Buettner E."/>
        </authorList>
    </citation>
    <scope>NUCLEOTIDE SEQUENCE</scope>
    <source>
        <strain evidence="1">MPL23</strain>
    </source>
</reference>
<comment type="caution">
    <text evidence="1">The sequence shown here is derived from an EMBL/GenBank/DDBJ whole genome shotgun (WGS) entry which is preliminary data.</text>
</comment>
<protein>
    <submittedName>
        <fullName evidence="1">Uncharacterized protein</fullName>
    </submittedName>
</protein>
<sequence>MSETTYLHSVPRSSSSSPDLEDRLFRENAADVSRRAIQEFFERTKMSMHSWRSDPTGIVEKRTRAEIKTWTTWDFTAPQYERAILTSICVATTMFGHTHIETQVHLSLFSLLAGCVDDLEIDPVALESFVERLYAGLPQLHPVLELLVGKLKRMPDYYPPFSATAIFAGTVQFINATLFDKRSRNLRPASLPWIRYKRARNSLGEVYGLFAWDKFNFPDVSTHIQILPDARIYLDYANDILSFYKEELEGETSNVIHDRAAVTGKDLSEVLSDLLDESVNAVARARDILQGEKEKQTWEIFIAGYVAFHFLSPRYRLKELTGHAYI</sequence>
<dbReference type="Proteomes" id="UP001148662">
    <property type="component" value="Unassembled WGS sequence"/>
</dbReference>
<accession>A0ACC1TF77</accession>
<dbReference type="EMBL" id="JANHOG010000006">
    <property type="protein sequence ID" value="KAJ3559855.1"/>
    <property type="molecule type" value="Genomic_DNA"/>
</dbReference>
<gene>
    <name evidence="1" type="ORF">NM688_g85</name>
</gene>